<organism evidence="1 2">
    <name type="scientific">Burkholderia vietnamiensis</name>
    <dbReference type="NCBI Taxonomy" id="60552"/>
    <lineage>
        <taxon>Bacteria</taxon>
        <taxon>Pseudomonadati</taxon>
        <taxon>Pseudomonadota</taxon>
        <taxon>Betaproteobacteria</taxon>
        <taxon>Burkholderiales</taxon>
        <taxon>Burkholderiaceae</taxon>
        <taxon>Burkholderia</taxon>
        <taxon>Burkholderia cepacia complex</taxon>
    </lineage>
</organism>
<reference evidence="1 2" key="1">
    <citation type="submission" date="2020-11" db="EMBL/GenBank/DDBJ databases">
        <title>Enhanced detection system for hospital associated transmission using whole genome sequencing surveillance.</title>
        <authorList>
            <person name="Harrison L.H."/>
            <person name="Van Tyne D."/>
            <person name="Marsh J.W."/>
            <person name="Griffith M.P."/>
            <person name="Snyder D.J."/>
            <person name="Cooper V.S."/>
            <person name="Mustapha M."/>
        </authorList>
    </citation>
    <scope>NUCLEOTIDE SEQUENCE [LARGE SCALE GENOMIC DNA]</scope>
    <source>
        <strain evidence="1 2">BC00020</strain>
    </source>
</reference>
<comment type="caution">
    <text evidence="1">The sequence shown here is derived from an EMBL/GenBank/DDBJ whole genome shotgun (WGS) entry which is preliminary data.</text>
</comment>
<accession>A0ABS1AQY7</accession>
<dbReference type="EMBL" id="JADVKH010000008">
    <property type="protein sequence ID" value="MBJ9686541.1"/>
    <property type="molecule type" value="Genomic_DNA"/>
</dbReference>
<dbReference type="RefSeq" id="WP_200091049.1">
    <property type="nucleotide sequence ID" value="NZ_JADVKH010000008.1"/>
</dbReference>
<evidence type="ECO:0008006" key="3">
    <source>
        <dbReference type="Google" id="ProtNLM"/>
    </source>
</evidence>
<protein>
    <recommendedName>
        <fullName evidence="3">DUF4435 domain-containing protein</fullName>
    </recommendedName>
</protein>
<dbReference type="Proteomes" id="UP000808215">
    <property type="component" value="Unassembled WGS sequence"/>
</dbReference>
<sequence>MKETPDFVAVYGASLGFSIRSRTVLVEGTTDVDLFTLAARLECDKTGIDLLGDELAIVAAGERDRGGTHGVIRELVSLRGMARTCLLPNGRPRYRFIGLFDNDLAGKQAVKLARQVDSSILEYKDIFRLWPHMPLPGNMDPVIVKNCFERENSDYNALDWELEDILPGEFIEAFLSENPMAVAHTKTIAGKTHRDLTRDGKARLHRFVALHAVHDDLQGVIDTLKAIRFYLNILPSS</sequence>
<evidence type="ECO:0000313" key="1">
    <source>
        <dbReference type="EMBL" id="MBJ9686541.1"/>
    </source>
</evidence>
<name>A0ABS1AQY7_BURVI</name>
<gene>
    <name evidence="1" type="ORF">I5589_05535</name>
</gene>
<proteinExistence type="predicted"/>
<evidence type="ECO:0000313" key="2">
    <source>
        <dbReference type="Proteomes" id="UP000808215"/>
    </source>
</evidence>
<keyword evidence="2" id="KW-1185">Reference proteome</keyword>